<dbReference type="PANTHER" id="PTHR10272">
    <property type="entry name" value="PLATELET-ACTIVATING FACTOR ACETYLHYDROLASE"/>
    <property type="match status" value="1"/>
</dbReference>
<proteinExistence type="predicted"/>
<dbReference type="InterPro" id="IPR041127">
    <property type="entry name" value="PET_hydrolase/cutinase-like"/>
</dbReference>
<evidence type="ECO:0000256" key="4">
    <source>
        <dbReference type="SAM" id="SignalP"/>
    </source>
</evidence>
<dbReference type="EMBL" id="JAVREL010000007">
    <property type="protein sequence ID" value="MDT0343900.1"/>
    <property type="molecule type" value="Genomic_DNA"/>
</dbReference>
<feature type="domain" description="PET hydrolase/cutinase-like" evidence="5">
    <location>
        <begin position="121"/>
        <end position="252"/>
    </location>
</feature>
<dbReference type="GO" id="GO:0016787">
    <property type="term" value="F:hydrolase activity"/>
    <property type="evidence" value="ECO:0007669"/>
    <property type="project" value="UniProtKB-KW"/>
</dbReference>
<keyword evidence="1 6" id="KW-0378">Hydrolase</keyword>
<organism evidence="6 7">
    <name type="scientific">Streptomyces litchfieldiae</name>
    <dbReference type="NCBI Taxonomy" id="3075543"/>
    <lineage>
        <taxon>Bacteria</taxon>
        <taxon>Bacillati</taxon>
        <taxon>Actinomycetota</taxon>
        <taxon>Actinomycetes</taxon>
        <taxon>Kitasatosporales</taxon>
        <taxon>Streptomycetaceae</taxon>
        <taxon>Streptomyces</taxon>
    </lineage>
</organism>
<sequence length="371" mass="39762">MRRRFLAGALSAMVLAGTLFTASAEAGEPTAPPRLPEPGGDHPIGMVTVHLEDRDSADPWVPHEHRELMVSVWYPAERPSDTPSAYMTAEESSTYLEAGGIPLPPDVLSTVVTHSTVGARPMRTRARLPLVVLSPGFGMPRATLTGLAEELASRGYVVAGIGHNYEADGITFPDGHTTGCVICDNPDHARVGDVRAADVSFVLDELTGTSPAWEHGGLIDTDRVAMVGHSAGGYSTVPALLADTRIKAAVNMDGNFRYPSEALLRRPMLMLGGPGHVPGGPDPTWDETWTELTGWRRWLSVDGMAHLSFTDVAPLAGQLGIPVQALDGDRCDTITRAYVTAFADTHLRGRNAPLLDGPSARYPEVRFHQLP</sequence>
<accession>A0ABU2MQT1</accession>
<keyword evidence="2" id="KW-0442">Lipid degradation</keyword>
<dbReference type="Gene3D" id="3.40.50.1820">
    <property type="entry name" value="alpha/beta hydrolase"/>
    <property type="match status" value="1"/>
</dbReference>
<keyword evidence="3" id="KW-0443">Lipid metabolism</keyword>
<evidence type="ECO:0000256" key="1">
    <source>
        <dbReference type="ARBA" id="ARBA00022801"/>
    </source>
</evidence>
<dbReference type="PANTHER" id="PTHR10272:SF0">
    <property type="entry name" value="PLATELET-ACTIVATING FACTOR ACETYLHYDROLASE"/>
    <property type="match status" value="1"/>
</dbReference>
<reference evidence="7" key="1">
    <citation type="submission" date="2023-07" db="EMBL/GenBank/DDBJ databases">
        <title>30 novel species of actinomycetes from the DSMZ collection.</title>
        <authorList>
            <person name="Nouioui I."/>
        </authorList>
    </citation>
    <scope>NUCLEOTIDE SEQUENCE [LARGE SCALE GENOMIC DNA]</scope>
    <source>
        <strain evidence="7">DSM 44938</strain>
    </source>
</reference>
<name>A0ABU2MQT1_9ACTN</name>
<evidence type="ECO:0000313" key="6">
    <source>
        <dbReference type="EMBL" id="MDT0343900.1"/>
    </source>
</evidence>
<dbReference type="RefSeq" id="WP_311705021.1">
    <property type="nucleotide sequence ID" value="NZ_JAVREL010000007.1"/>
</dbReference>
<evidence type="ECO:0000259" key="5">
    <source>
        <dbReference type="Pfam" id="PF12740"/>
    </source>
</evidence>
<comment type="caution">
    <text evidence="6">The sequence shown here is derived from an EMBL/GenBank/DDBJ whole genome shotgun (WGS) entry which is preliminary data.</text>
</comment>
<protein>
    <submittedName>
        <fullName evidence="6">Alpha/beta hydrolase</fullName>
    </submittedName>
</protein>
<evidence type="ECO:0000256" key="3">
    <source>
        <dbReference type="ARBA" id="ARBA00023098"/>
    </source>
</evidence>
<dbReference type="InterPro" id="IPR029058">
    <property type="entry name" value="AB_hydrolase_fold"/>
</dbReference>
<dbReference type="Pfam" id="PF12740">
    <property type="entry name" value="PETase"/>
    <property type="match status" value="1"/>
</dbReference>
<evidence type="ECO:0000313" key="7">
    <source>
        <dbReference type="Proteomes" id="UP001183246"/>
    </source>
</evidence>
<dbReference type="SUPFAM" id="SSF53474">
    <property type="entry name" value="alpha/beta-Hydrolases"/>
    <property type="match status" value="1"/>
</dbReference>
<feature type="signal peptide" evidence="4">
    <location>
        <begin position="1"/>
        <end position="26"/>
    </location>
</feature>
<keyword evidence="7" id="KW-1185">Reference proteome</keyword>
<feature type="chain" id="PRO_5046746178" evidence="4">
    <location>
        <begin position="27"/>
        <end position="371"/>
    </location>
</feature>
<gene>
    <name evidence="6" type="ORF">RM590_14935</name>
</gene>
<evidence type="ECO:0000256" key="2">
    <source>
        <dbReference type="ARBA" id="ARBA00022963"/>
    </source>
</evidence>
<keyword evidence="4" id="KW-0732">Signal</keyword>
<dbReference type="Proteomes" id="UP001183246">
    <property type="component" value="Unassembled WGS sequence"/>
</dbReference>